<evidence type="ECO:0000256" key="4">
    <source>
        <dbReference type="ARBA" id="ARBA00023163"/>
    </source>
</evidence>
<comment type="caution">
    <text evidence="6">The sequence shown here is derived from an EMBL/GenBank/DDBJ whole genome shotgun (WGS) entry which is preliminary data.</text>
</comment>
<keyword evidence="1" id="KW-0678">Repressor</keyword>
<evidence type="ECO:0000256" key="2">
    <source>
        <dbReference type="ARBA" id="ARBA00023015"/>
    </source>
</evidence>
<sequence>MSSNSSAPHSGDLLVIERRMQIKDLIATAGRVSSRELASLFCVSEDTIRRDLRALNRAGAAFKVYGGAVRTREAEMPPLSAPPTAAGILVGAAIRLIGPNQSIYLDESAEAAAVAGALSPALNLTITTNSSCVLGMLNAQTREVIFLGGLYDFKRSATFGSAAISLARNLHFDVLVLGDCLVDIDCGLVSTNFHMAELKSVVAERSNAITLLTTGAVLGSAPFMVAPVNKIKNIISTHAPDERVLGALADQGGRWETV</sequence>
<dbReference type="InterPro" id="IPR036388">
    <property type="entry name" value="WH-like_DNA-bd_sf"/>
</dbReference>
<evidence type="ECO:0000256" key="1">
    <source>
        <dbReference type="ARBA" id="ARBA00022491"/>
    </source>
</evidence>
<keyword evidence="2" id="KW-0805">Transcription regulation</keyword>
<accession>A0A7W6R0T1</accession>
<dbReference type="InterPro" id="IPR050313">
    <property type="entry name" value="Carb_Metab_HTH_regulators"/>
</dbReference>
<dbReference type="InterPro" id="IPR036390">
    <property type="entry name" value="WH_DNA-bd_sf"/>
</dbReference>
<proteinExistence type="predicted"/>
<dbReference type="PANTHER" id="PTHR30363:SF4">
    <property type="entry name" value="GLYCEROL-3-PHOSPHATE REGULON REPRESSOR"/>
    <property type="match status" value="1"/>
</dbReference>
<dbReference type="SMART" id="SM01134">
    <property type="entry name" value="DeoRC"/>
    <property type="match status" value="1"/>
</dbReference>
<dbReference type="EMBL" id="JACIFY010000003">
    <property type="protein sequence ID" value="MBB4234736.1"/>
    <property type="molecule type" value="Genomic_DNA"/>
</dbReference>
<dbReference type="PRINTS" id="PR00037">
    <property type="entry name" value="HTHLACR"/>
</dbReference>
<reference evidence="6 7" key="1">
    <citation type="submission" date="2020-08" db="EMBL/GenBank/DDBJ databases">
        <title>Genomic Encyclopedia of Type Strains, Phase IV (KMG-V): Genome sequencing to study the core and pangenomes of soil and plant-associated prokaryotes.</title>
        <authorList>
            <person name="Whitman W."/>
        </authorList>
    </citation>
    <scope>NUCLEOTIDE SEQUENCE [LARGE SCALE GENOMIC DNA]</scope>
    <source>
        <strain evidence="6 7">SEMIA 4089</strain>
    </source>
</reference>
<feature type="domain" description="HTH deoR-type" evidence="5">
    <location>
        <begin position="15"/>
        <end position="70"/>
    </location>
</feature>
<dbReference type="PANTHER" id="PTHR30363">
    <property type="entry name" value="HTH-TYPE TRANSCRIPTIONAL REGULATOR SRLR-RELATED"/>
    <property type="match status" value="1"/>
</dbReference>
<dbReference type="InterPro" id="IPR014036">
    <property type="entry name" value="DeoR-like_C"/>
</dbReference>
<dbReference type="InterPro" id="IPR037171">
    <property type="entry name" value="NagB/RpiA_transferase-like"/>
</dbReference>
<evidence type="ECO:0000256" key="3">
    <source>
        <dbReference type="ARBA" id="ARBA00023125"/>
    </source>
</evidence>
<dbReference type="SMART" id="SM00420">
    <property type="entry name" value="HTH_DEOR"/>
    <property type="match status" value="1"/>
</dbReference>
<dbReference type="AlphaFoldDB" id="A0A7W6R0T1"/>
<dbReference type="InterPro" id="IPR018356">
    <property type="entry name" value="Tscrpt_reg_HTH_DeoR_CS"/>
</dbReference>
<dbReference type="SUPFAM" id="SSF100950">
    <property type="entry name" value="NagB/RpiA/CoA transferase-like"/>
    <property type="match status" value="1"/>
</dbReference>
<gene>
    <name evidence="6" type="ORF">GGD57_001292</name>
</gene>
<organism evidence="6 7">
    <name type="scientific">Rhizobium esperanzae</name>
    <dbReference type="NCBI Taxonomy" id="1967781"/>
    <lineage>
        <taxon>Bacteria</taxon>
        <taxon>Pseudomonadati</taxon>
        <taxon>Pseudomonadota</taxon>
        <taxon>Alphaproteobacteria</taxon>
        <taxon>Hyphomicrobiales</taxon>
        <taxon>Rhizobiaceae</taxon>
        <taxon>Rhizobium/Agrobacterium group</taxon>
        <taxon>Rhizobium</taxon>
    </lineage>
</organism>
<evidence type="ECO:0000259" key="5">
    <source>
        <dbReference type="PROSITE" id="PS51000"/>
    </source>
</evidence>
<dbReference type="Pfam" id="PF08220">
    <property type="entry name" value="HTH_DeoR"/>
    <property type="match status" value="1"/>
</dbReference>
<name>A0A7W6R0T1_9HYPH</name>
<dbReference type="PROSITE" id="PS00894">
    <property type="entry name" value="HTH_DEOR_1"/>
    <property type="match status" value="1"/>
</dbReference>
<evidence type="ECO:0000313" key="6">
    <source>
        <dbReference type="EMBL" id="MBB4234736.1"/>
    </source>
</evidence>
<keyword evidence="3" id="KW-0238">DNA-binding</keyword>
<dbReference type="GO" id="GO:0003700">
    <property type="term" value="F:DNA-binding transcription factor activity"/>
    <property type="evidence" value="ECO:0007669"/>
    <property type="project" value="InterPro"/>
</dbReference>
<dbReference type="Proteomes" id="UP000540909">
    <property type="component" value="Unassembled WGS sequence"/>
</dbReference>
<dbReference type="Gene3D" id="1.10.10.10">
    <property type="entry name" value="Winged helix-like DNA-binding domain superfamily/Winged helix DNA-binding domain"/>
    <property type="match status" value="1"/>
</dbReference>
<evidence type="ECO:0000313" key="7">
    <source>
        <dbReference type="Proteomes" id="UP000540909"/>
    </source>
</evidence>
<dbReference type="InterPro" id="IPR001034">
    <property type="entry name" value="DeoR_HTH"/>
</dbReference>
<dbReference type="SUPFAM" id="SSF46785">
    <property type="entry name" value="Winged helix' DNA-binding domain"/>
    <property type="match status" value="1"/>
</dbReference>
<dbReference type="PROSITE" id="PS51000">
    <property type="entry name" value="HTH_DEOR_2"/>
    <property type="match status" value="1"/>
</dbReference>
<keyword evidence="4" id="KW-0804">Transcription</keyword>
<dbReference type="RefSeq" id="WP_184467936.1">
    <property type="nucleotide sequence ID" value="NZ_JACIFY010000003.1"/>
</dbReference>
<dbReference type="GO" id="GO:0003677">
    <property type="term" value="F:DNA binding"/>
    <property type="evidence" value="ECO:0007669"/>
    <property type="project" value="UniProtKB-KW"/>
</dbReference>
<dbReference type="Pfam" id="PF00455">
    <property type="entry name" value="DeoRC"/>
    <property type="match status" value="1"/>
</dbReference>
<protein>
    <submittedName>
        <fullName evidence="6">DeoR/GlpR family transcriptional regulator of sugar metabolism</fullName>
    </submittedName>
</protein>